<reference evidence="1 3" key="1">
    <citation type="submission" date="2020-08" db="EMBL/GenBank/DDBJ databases">
        <authorList>
            <person name="Liu G."/>
            <person name="Sun C."/>
        </authorList>
    </citation>
    <scope>NUCLEOTIDE SEQUENCE [LARGE SCALE GENOMIC DNA]</scope>
    <source>
        <strain evidence="1 3">OT19</strain>
    </source>
</reference>
<evidence type="ECO:0000313" key="1">
    <source>
        <dbReference type="EMBL" id="QNE04688.1"/>
    </source>
</evidence>
<gene>
    <name evidence="2" type="ORF">H4O24_01550</name>
    <name evidence="1" type="ORF">H4O24_12085</name>
</gene>
<evidence type="ECO:0000313" key="3">
    <source>
        <dbReference type="Proteomes" id="UP000515297"/>
    </source>
</evidence>
<dbReference type="Proteomes" id="UP000515297">
    <property type="component" value="Chromosome"/>
</dbReference>
<sequence>MTYRVIFYRDGNRLADAAWTGSFAEAQTFVRESLESLAFNKVVVLNDDGKVVLTHSKPIGVLSGH</sequence>
<name>A0A7G6VSH3_9SPHN</name>
<dbReference type="RefSeq" id="WP_185883936.1">
    <property type="nucleotide sequence ID" value="NZ_CP060052.1"/>
</dbReference>
<evidence type="ECO:0008006" key="4">
    <source>
        <dbReference type="Google" id="ProtNLM"/>
    </source>
</evidence>
<dbReference type="AlphaFoldDB" id="A0A7G6VSH3"/>
<organism evidence="1 3">
    <name type="scientific">Croceicoccus marinus</name>
    <dbReference type="NCBI Taxonomy" id="450378"/>
    <lineage>
        <taxon>Bacteria</taxon>
        <taxon>Pseudomonadati</taxon>
        <taxon>Pseudomonadota</taxon>
        <taxon>Alphaproteobacteria</taxon>
        <taxon>Sphingomonadales</taxon>
        <taxon>Erythrobacteraceae</taxon>
        <taxon>Croceicoccus</taxon>
    </lineage>
</organism>
<evidence type="ECO:0000313" key="2">
    <source>
        <dbReference type="EMBL" id="QNE05421.1"/>
    </source>
</evidence>
<proteinExistence type="predicted"/>
<dbReference type="EMBL" id="CP060052">
    <property type="protein sequence ID" value="QNE05421.1"/>
    <property type="molecule type" value="Genomic_DNA"/>
</dbReference>
<protein>
    <recommendedName>
        <fullName evidence="4">DUF2188 domain-containing protein</fullName>
    </recommendedName>
</protein>
<accession>A0A7G6VSH3</accession>
<dbReference type="EMBL" id="CP060052">
    <property type="protein sequence ID" value="QNE04688.1"/>
    <property type="molecule type" value="Genomic_DNA"/>
</dbReference>